<feature type="region of interest" description="Disordered" evidence="1">
    <location>
        <begin position="16"/>
        <end position="35"/>
    </location>
</feature>
<dbReference type="EMBL" id="AC084380">
    <property type="protein sequence ID" value="AAK52135.1"/>
    <property type="molecule type" value="Genomic_DNA"/>
</dbReference>
<organism evidence="2 3">
    <name type="scientific">Oryza sativa subsp. japonica</name>
    <name type="common">Rice</name>
    <dbReference type="NCBI Taxonomy" id="39947"/>
    <lineage>
        <taxon>Eukaryota</taxon>
        <taxon>Viridiplantae</taxon>
        <taxon>Streptophyta</taxon>
        <taxon>Embryophyta</taxon>
        <taxon>Tracheophyta</taxon>
        <taxon>Spermatophyta</taxon>
        <taxon>Magnoliopsida</taxon>
        <taxon>Liliopsida</taxon>
        <taxon>Poales</taxon>
        <taxon>Poaceae</taxon>
        <taxon>BOP clade</taxon>
        <taxon>Oryzoideae</taxon>
        <taxon>Oryzeae</taxon>
        <taxon>Oryzinae</taxon>
        <taxon>Oryza</taxon>
        <taxon>Oryza sativa</taxon>
    </lineage>
</organism>
<dbReference type="Proteomes" id="UP000000763">
    <property type="component" value="Chromosome 3"/>
</dbReference>
<gene>
    <name evidence="2" type="ordered locus">Os03g28240</name>
</gene>
<sequence>MDPAVAALVLTGPAEADPPSAVCRASTPPVGSPPAAATVCRAEGAARRPLPCAAPAAARHPLPSCVVPTAVRRASCHPPSWRRRPPPCAAPAAACRRDRGVPRRLPPLPANRPKARRPGTVEITGNKFTGEVSGDGWRRAAGVGGERAATGGVEWGGGGGGGGGRAAGKVEWRRCGAGSRERQMGARWPASEPGRAPPPAQMGRGGRPRWRERRERRSERGSRAAGGGGGQEATEHLRARGGRACGRRSEAAACVRSRPASAQPAERTLETSPRRDGVPRRRRRRRHMGRQRWSSSPHPSPSIPIPSRPSSRPPIPSRLPLTTMPMPSPLPELTWRAPYPSPAATPAPLRRPPEEEHSRQVEVGGGGGSNGGGGRARRLPAASSSSSPSCLGLLCTPPPPPLSALLHVPSEHPTPLHLPC</sequence>
<protein>
    <submittedName>
        <fullName evidence="2">Transposon protein, putative, CACTA, En/Spm sub-class</fullName>
    </submittedName>
</protein>
<reference evidence="3" key="1">
    <citation type="journal article" date="2005" name="Nature">
        <title>The map-based sequence of the rice genome.</title>
        <authorList>
            <consortium name="International rice genome sequencing project (IRGSP)"/>
            <person name="Matsumoto T."/>
            <person name="Wu J."/>
            <person name="Kanamori H."/>
            <person name="Katayose Y."/>
            <person name="Fujisawa M."/>
            <person name="Namiki N."/>
            <person name="Mizuno H."/>
            <person name="Yamamoto K."/>
            <person name="Antonio B.A."/>
            <person name="Baba T."/>
            <person name="Sakata K."/>
            <person name="Nagamura Y."/>
            <person name="Aoki H."/>
            <person name="Arikawa K."/>
            <person name="Arita K."/>
            <person name="Bito T."/>
            <person name="Chiden Y."/>
            <person name="Fujitsuka N."/>
            <person name="Fukunaka R."/>
            <person name="Hamada M."/>
            <person name="Harada C."/>
            <person name="Hayashi A."/>
            <person name="Hijishita S."/>
            <person name="Honda M."/>
            <person name="Hosokawa S."/>
            <person name="Ichikawa Y."/>
            <person name="Idonuma A."/>
            <person name="Iijima M."/>
            <person name="Ikeda M."/>
            <person name="Ikeno M."/>
            <person name="Ito K."/>
            <person name="Ito S."/>
            <person name="Ito T."/>
            <person name="Ito Y."/>
            <person name="Ito Y."/>
            <person name="Iwabuchi A."/>
            <person name="Kamiya K."/>
            <person name="Karasawa W."/>
            <person name="Kurita K."/>
            <person name="Katagiri S."/>
            <person name="Kikuta A."/>
            <person name="Kobayashi H."/>
            <person name="Kobayashi N."/>
            <person name="Machita K."/>
            <person name="Maehara T."/>
            <person name="Masukawa M."/>
            <person name="Mizubayashi T."/>
            <person name="Mukai Y."/>
            <person name="Nagasaki H."/>
            <person name="Nagata Y."/>
            <person name="Naito S."/>
            <person name="Nakashima M."/>
            <person name="Nakama Y."/>
            <person name="Nakamichi Y."/>
            <person name="Nakamura M."/>
            <person name="Meguro A."/>
            <person name="Negishi M."/>
            <person name="Ohta I."/>
            <person name="Ohta T."/>
            <person name="Okamoto M."/>
            <person name="Ono N."/>
            <person name="Saji S."/>
            <person name="Sakaguchi M."/>
            <person name="Sakai K."/>
            <person name="Shibata M."/>
            <person name="Shimokawa T."/>
            <person name="Song J."/>
            <person name="Takazaki Y."/>
            <person name="Terasawa K."/>
            <person name="Tsugane M."/>
            <person name="Tsuji K."/>
            <person name="Ueda S."/>
            <person name="Waki K."/>
            <person name="Yamagata H."/>
            <person name="Yamamoto M."/>
            <person name="Yamamoto S."/>
            <person name="Yamane H."/>
            <person name="Yoshiki S."/>
            <person name="Yoshihara R."/>
            <person name="Yukawa K."/>
            <person name="Zhong H."/>
            <person name="Yano M."/>
            <person name="Yuan Q."/>
            <person name="Ouyang S."/>
            <person name="Liu J."/>
            <person name="Jones K.M."/>
            <person name="Gansberger K."/>
            <person name="Moffat K."/>
            <person name="Hill J."/>
            <person name="Bera J."/>
            <person name="Fadrosh D."/>
            <person name="Jin S."/>
            <person name="Johri S."/>
            <person name="Kim M."/>
            <person name="Overton L."/>
            <person name="Reardon M."/>
            <person name="Tsitrin T."/>
            <person name="Vuong H."/>
            <person name="Weaver B."/>
            <person name="Ciecko A."/>
            <person name="Tallon L."/>
            <person name="Jackson J."/>
            <person name="Pai G."/>
            <person name="Aken S.V."/>
            <person name="Utterback T."/>
            <person name="Reidmuller S."/>
            <person name="Feldblyum T."/>
            <person name="Hsiao J."/>
            <person name="Zismann V."/>
            <person name="Iobst S."/>
            <person name="de Vazeille A.R."/>
            <person name="Buell C.R."/>
            <person name="Ying K."/>
            <person name="Li Y."/>
            <person name="Lu T."/>
            <person name="Huang Y."/>
            <person name="Zhao Q."/>
            <person name="Feng Q."/>
            <person name="Zhang L."/>
            <person name="Zhu J."/>
            <person name="Weng Q."/>
            <person name="Mu J."/>
            <person name="Lu Y."/>
            <person name="Fan D."/>
            <person name="Liu Y."/>
            <person name="Guan J."/>
            <person name="Zhang Y."/>
            <person name="Yu S."/>
            <person name="Liu X."/>
            <person name="Zhang Y."/>
            <person name="Hong G."/>
            <person name="Han B."/>
            <person name="Choisne N."/>
            <person name="Demange N."/>
            <person name="Orjeda G."/>
            <person name="Samain S."/>
            <person name="Cattolico L."/>
            <person name="Pelletier E."/>
            <person name="Couloux A."/>
            <person name="Segurens B."/>
            <person name="Wincker P."/>
            <person name="D'Hont A."/>
            <person name="Scarpelli C."/>
            <person name="Weissenbach J."/>
            <person name="Salanoubat M."/>
            <person name="Quetier F."/>
            <person name="Yu Y."/>
            <person name="Kim H.R."/>
            <person name="Rambo T."/>
            <person name="Currie J."/>
            <person name="Collura K."/>
            <person name="Luo M."/>
            <person name="Yang T."/>
            <person name="Ammiraju J.S.S."/>
            <person name="Engler F."/>
            <person name="Soderlund C."/>
            <person name="Wing R.A."/>
            <person name="Palmer L.E."/>
            <person name="de la Bastide M."/>
            <person name="Spiegel L."/>
            <person name="Nascimento L."/>
            <person name="Zutavern T."/>
            <person name="O'Shaughnessy A."/>
            <person name="Dike S."/>
            <person name="Dedhia N."/>
            <person name="Preston R."/>
            <person name="Balija V."/>
            <person name="McCombie W.R."/>
            <person name="Chow T."/>
            <person name="Chen H."/>
            <person name="Chung M."/>
            <person name="Chen C."/>
            <person name="Shaw J."/>
            <person name="Wu H."/>
            <person name="Hsiao K."/>
            <person name="Chao Y."/>
            <person name="Chu M."/>
            <person name="Cheng C."/>
            <person name="Hour A."/>
            <person name="Lee P."/>
            <person name="Lin S."/>
            <person name="Lin Y."/>
            <person name="Liou J."/>
            <person name="Liu S."/>
            <person name="Hsing Y."/>
            <person name="Raghuvanshi S."/>
            <person name="Mohanty A."/>
            <person name="Bharti A.K."/>
            <person name="Gaur A."/>
            <person name="Gupta V."/>
            <person name="Kumar D."/>
            <person name="Ravi V."/>
            <person name="Vij S."/>
            <person name="Kapur A."/>
            <person name="Khurana P."/>
            <person name="Khurana P."/>
            <person name="Khurana J.P."/>
            <person name="Tyagi A.K."/>
            <person name="Gaikwad K."/>
            <person name="Singh A."/>
            <person name="Dalal V."/>
            <person name="Srivastava S."/>
            <person name="Dixit A."/>
            <person name="Pal A.K."/>
            <person name="Ghazi I.A."/>
            <person name="Yadav M."/>
            <person name="Pandit A."/>
            <person name="Bhargava A."/>
            <person name="Sureshbabu K."/>
            <person name="Batra K."/>
            <person name="Sharma T.R."/>
            <person name="Mohapatra T."/>
            <person name="Singh N.K."/>
            <person name="Messing J."/>
            <person name="Nelson A.B."/>
            <person name="Fuks G."/>
            <person name="Kavchok S."/>
            <person name="Keizer G."/>
            <person name="Linton E."/>
            <person name="Llaca V."/>
            <person name="Song R."/>
            <person name="Tanyolac B."/>
            <person name="Young S."/>
            <person name="Ho-Il K."/>
            <person name="Hahn J.H."/>
            <person name="Sangsakoo G."/>
            <person name="Vanavichit A."/>
            <person name="de Mattos Luiz.A.T."/>
            <person name="Zimmer P.D."/>
            <person name="Malone G."/>
            <person name="Dellagostin O."/>
            <person name="de Oliveira A.C."/>
            <person name="Bevan M."/>
            <person name="Bancroft I."/>
            <person name="Minx P."/>
            <person name="Cordum H."/>
            <person name="Wilson R."/>
            <person name="Cheng Z."/>
            <person name="Jin W."/>
            <person name="Jiang J."/>
            <person name="Leong S.A."/>
            <person name="Iwama H."/>
            <person name="Gojobori T."/>
            <person name="Itoh T."/>
            <person name="Niimura Y."/>
            <person name="Fujii Y."/>
            <person name="Habara T."/>
            <person name="Sakai H."/>
            <person name="Sato Y."/>
            <person name="Wilson G."/>
            <person name="Kumar K."/>
            <person name="McCouch S."/>
            <person name="Juretic N."/>
            <person name="Hoen D."/>
            <person name="Wright S."/>
            <person name="Bruskiewich R."/>
            <person name="Bureau T."/>
            <person name="Miyao A."/>
            <person name="Hirochika H."/>
            <person name="Nishikawa T."/>
            <person name="Kadowaki K."/>
            <person name="Sugiura M."/>
            <person name="Burr B."/>
            <person name="Sasaki T."/>
        </authorList>
    </citation>
    <scope>NUCLEOTIDE SEQUENCE [LARGE SCALE GENOMIC DNA]</scope>
    <source>
        <strain evidence="3">cv. Nipponbare</strain>
    </source>
</reference>
<feature type="compositionally biased region" description="Basic and acidic residues" evidence="1">
    <location>
        <begin position="267"/>
        <end position="279"/>
    </location>
</feature>
<evidence type="ECO:0000313" key="3">
    <source>
        <dbReference type="Proteomes" id="UP000000763"/>
    </source>
</evidence>
<evidence type="ECO:0000313" key="2">
    <source>
        <dbReference type="EMBL" id="AAK52135.1"/>
    </source>
</evidence>
<feature type="compositionally biased region" description="Low complexity" evidence="1">
    <location>
        <begin position="318"/>
        <end position="338"/>
    </location>
</feature>
<feature type="compositionally biased region" description="Gly residues" evidence="1">
    <location>
        <begin position="363"/>
        <end position="374"/>
    </location>
</feature>
<feature type="compositionally biased region" description="Basic residues" evidence="1">
    <location>
        <begin position="280"/>
        <end position="290"/>
    </location>
</feature>
<reference evidence="3" key="2">
    <citation type="journal article" date="2008" name="Nucleic Acids Res.">
        <title>The rice annotation project database (RAP-DB): 2008 update.</title>
        <authorList>
            <consortium name="The rice annotation project (RAP)"/>
        </authorList>
    </citation>
    <scope>GENOME REANNOTATION</scope>
    <source>
        <strain evidence="3">cv. Nipponbare</strain>
    </source>
</reference>
<feature type="compositionally biased region" description="Low complexity" evidence="1">
    <location>
        <begin position="379"/>
        <end position="395"/>
    </location>
</feature>
<evidence type="ECO:0000256" key="1">
    <source>
        <dbReference type="SAM" id="MobiDB-lite"/>
    </source>
</evidence>
<feature type="compositionally biased region" description="Gly residues" evidence="1">
    <location>
        <begin position="153"/>
        <end position="166"/>
    </location>
</feature>
<accession>Q94H89</accession>
<feature type="region of interest" description="Disordered" evidence="1">
    <location>
        <begin position="100"/>
        <end position="420"/>
    </location>
</feature>
<feature type="compositionally biased region" description="Basic and acidic residues" evidence="1">
    <location>
        <begin position="212"/>
        <end position="222"/>
    </location>
</feature>
<feature type="compositionally biased region" description="Basic and acidic residues" evidence="1">
    <location>
        <begin position="351"/>
        <end position="360"/>
    </location>
</feature>
<feature type="compositionally biased region" description="Basic and acidic residues" evidence="1">
    <location>
        <begin position="168"/>
        <end position="184"/>
    </location>
</feature>
<proteinExistence type="predicted"/>
<dbReference type="AlphaFoldDB" id="Q94H89"/>
<name>Q94H89_ORYSJ</name>
<feature type="compositionally biased region" description="Pro residues" evidence="1">
    <location>
        <begin position="298"/>
        <end position="317"/>
    </location>
</feature>